<keyword evidence="2" id="KW-1185">Reference proteome</keyword>
<dbReference type="Proteomes" id="UP000048984">
    <property type="component" value="Unassembled WGS sequence"/>
</dbReference>
<dbReference type="RefSeq" id="WP_054361608.1">
    <property type="nucleotide sequence ID" value="NZ_LJYW01000001.1"/>
</dbReference>
<evidence type="ECO:0008006" key="3">
    <source>
        <dbReference type="Google" id="ProtNLM"/>
    </source>
</evidence>
<accession>A0A0P6VWB8</accession>
<dbReference type="SUPFAM" id="SSF52540">
    <property type="entry name" value="P-loop containing nucleoside triphosphate hydrolases"/>
    <property type="match status" value="1"/>
</dbReference>
<dbReference type="AlphaFoldDB" id="A0A0P6VWB8"/>
<proteinExistence type="predicted"/>
<dbReference type="InterPro" id="IPR027417">
    <property type="entry name" value="P-loop_NTPase"/>
</dbReference>
<gene>
    <name evidence="1" type="ORF">ABB55_27045</name>
</gene>
<dbReference type="EMBL" id="LJYW01000001">
    <property type="protein sequence ID" value="KPL55442.1"/>
    <property type="molecule type" value="Genomic_DNA"/>
</dbReference>
<comment type="caution">
    <text evidence="1">The sequence shown here is derived from an EMBL/GenBank/DDBJ whole genome shotgun (WGS) entry which is preliminary data.</text>
</comment>
<sequence>MILSNRHRFVFVKTRKTAGTSVELALSAICGPDDVITPVSRPDERLRAGRGPQNHLLPRAERRWDWPLHLLVGRTNREVPGLTRFWPHMAAGRIRAAIGPALFDRFEIVTVERNPWDREVSNYHWVHRNRKGPRPDFETYVLDERLNVAFRNFEAYSIDGRIVAGRVLRYERLAEDFAAWMADLGIDPPPVLPHAKAGHRPDTNRPYREDHTDATRRAIATRYAREIAAFGYEF</sequence>
<dbReference type="STRING" id="665126.ABB55_27045"/>
<name>A0A0P6VWB8_9HYPH</name>
<reference evidence="1 2" key="2">
    <citation type="submission" date="2015-10" db="EMBL/GenBank/DDBJ databases">
        <title>Draft Genome Sequence of Prosthecomicrobium hirschii ATCC 27832.</title>
        <authorList>
            <person name="Daniel J."/>
            <person name="Givan S.A."/>
            <person name="Brun Y.V."/>
            <person name="Brown P.J."/>
        </authorList>
    </citation>
    <scope>NUCLEOTIDE SEQUENCE [LARGE SCALE GENOMIC DNA]</scope>
    <source>
        <strain evidence="1 2">16</strain>
    </source>
</reference>
<reference evidence="1 2" key="1">
    <citation type="submission" date="2015-09" db="EMBL/GenBank/DDBJ databases">
        <authorList>
            <person name="Jackson K.R."/>
            <person name="Lunt B.L."/>
            <person name="Fisher J.N.B."/>
            <person name="Gardner A.V."/>
            <person name="Bailey M.E."/>
            <person name="Deus L.M."/>
            <person name="Earl A.S."/>
            <person name="Gibby P.D."/>
            <person name="Hartmann K.A."/>
            <person name="Liu J.E."/>
            <person name="Manci A.M."/>
            <person name="Nielsen D.A."/>
            <person name="Solomon M.B."/>
            <person name="Breakwell D.P."/>
            <person name="Burnett S.H."/>
            <person name="Grose J.H."/>
        </authorList>
    </citation>
    <scope>NUCLEOTIDE SEQUENCE [LARGE SCALE GENOMIC DNA]</scope>
    <source>
        <strain evidence="1 2">16</strain>
    </source>
</reference>
<organism evidence="1 2">
    <name type="scientific">Prosthecodimorpha hirschii</name>
    <dbReference type="NCBI Taxonomy" id="665126"/>
    <lineage>
        <taxon>Bacteria</taxon>
        <taxon>Pseudomonadati</taxon>
        <taxon>Pseudomonadota</taxon>
        <taxon>Alphaproteobacteria</taxon>
        <taxon>Hyphomicrobiales</taxon>
        <taxon>Ancalomicrobiaceae</taxon>
        <taxon>Prosthecodimorpha</taxon>
    </lineage>
</organism>
<dbReference type="Gene3D" id="3.40.50.300">
    <property type="entry name" value="P-loop containing nucleotide triphosphate hydrolases"/>
    <property type="match status" value="1"/>
</dbReference>
<evidence type="ECO:0000313" key="1">
    <source>
        <dbReference type="EMBL" id="KPL55442.1"/>
    </source>
</evidence>
<evidence type="ECO:0000313" key="2">
    <source>
        <dbReference type="Proteomes" id="UP000048984"/>
    </source>
</evidence>
<protein>
    <recommendedName>
        <fullName evidence="3">Sulfotransferase family protein</fullName>
    </recommendedName>
</protein>